<feature type="domain" description="Peptidoglycan recognition protein family" evidence="2">
    <location>
        <begin position="19"/>
        <end position="161"/>
    </location>
</feature>
<accession>A0A7K6KU01</accession>
<dbReference type="CDD" id="cd06583">
    <property type="entry name" value="PGRP"/>
    <property type="match status" value="1"/>
</dbReference>
<dbReference type="GO" id="GO:0009253">
    <property type="term" value="P:peptidoglycan catabolic process"/>
    <property type="evidence" value="ECO:0007669"/>
    <property type="project" value="InterPro"/>
</dbReference>
<dbReference type="InterPro" id="IPR002502">
    <property type="entry name" value="Amidase_domain"/>
</dbReference>
<protein>
    <submittedName>
        <fullName evidence="3">PGRP2 amidase</fullName>
    </submittedName>
</protein>
<evidence type="ECO:0000313" key="4">
    <source>
        <dbReference type="Proteomes" id="UP000534626"/>
    </source>
</evidence>
<dbReference type="PANTHER" id="PTHR11022">
    <property type="entry name" value="PEPTIDOGLYCAN RECOGNITION PROTEIN"/>
    <property type="match status" value="1"/>
</dbReference>
<dbReference type="Gene3D" id="3.40.80.10">
    <property type="entry name" value="Peptidoglycan recognition protein-like"/>
    <property type="match status" value="1"/>
</dbReference>
<dbReference type="SUPFAM" id="SSF55846">
    <property type="entry name" value="N-acetylmuramoyl-L-alanine amidase-like"/>
    <property type="match status" value="1"/>
</dbReference>
<dbReference type="OrthoDB" id="10001926at2759"/>
<evidence type="ECO:0000313" key="3">
    <source>
        <dbReference type="EMBL" id="NWW16167.1"/>
    </source>
</evidence>
<dbReference type="Proteomes" id="UP000534626">
    <property type="component" value="Unassembled WGS sequence"/>
</dbReference>
<evidence type="ECO:0000259" key="2">
    <source>
        <dbReference type="SMART" id="SM00701"/>
    </source>
</evidence>
<dbReference type="SMART" id="SM00701">
    <property type="entry name" value="PGRP"/>
    <property type="match status" value="1"/>
</dbReference>
<dbReference type="AlphaFoldDB" id="A0A7K6KU01"/>
<dbReference type="PANTHER" id="PTHR11022:SF66">
    <property type="entry name" value="N-ACETYLMURAMOYL-L-ALANINE AMIDASE"/>
    <property type="match status" value="1"/>
</dbReference>
<gene>
    <name evidence="3" type="primary">Pglyrp2_0</name>
    <name evidence="3" type="ORF">FALFRO_R15403</name>
</gene>
<reference evidence="3 4" key="1">
    <citation type="submission" date="2019-09" db="EMBL/GenBank/DDBJ databases">
        <title>Bird 10,000 Genomes (B10K) Project - Family phase.</title>
        <authorList>
            <person name="Zhang G."/>
        </authorList>
    </citation>
    <scope>NUCLEOTIDE SEQUENCE [LARGE SCALE GENOMIC DNA]</scope>
    <source>
        <strain evidence="3">B10K-DU-029-77</strain>
    </source>
</reference>
<feature type="non-terminal residue" evidence="3">
    <location>
        <position position="181"/>
    </location>
</feature>
<dbReference type="InterPro" id="IPR015510">
    <property type="entry name" value="PGRP"/>
</dbReference>
<proteinExistence type="inferred from homology"/>
<evidence type="ECO:0000256" key="1">
    <source>
        <dbReference type="ARBA" id="ARBA00007553"/>
    </source>
</evidence>
<dbReference type="GO" id="GO:0008745">
    <property type="term" value="F:N-acetylmuramoyl-L-alanine amidase activity"/>
    <property type="evidence" value="ECO:0007669"/>
    <property type="project" value="InterPro"/>
</dbReference>
<organism evidence="3 4">
    <name type="scientific">Falcunculus frontatus</name>
    <name type="common">Eastern shriketit</name>
    <dbReference type="NCBI Taxonomy" id="254539"/>
    <lineage>
        <taxon>Eukaryota</taxon>
        <taxon>Metazoa</taxon>
        <taxon>Chordata</taxon>
        <taxon>Craniata</taxon>
        <taxon>Vertebrata</taxon>
        <taxon>Euteleostomi</taxon>
        <taxon>Archelosauria</taxon>
        <taxon>Archosauria</taxon>
        <taxon>Dinosauria</taxon>
        <taxon>Saurischia</taxon>
        <taxon>Theropoda</taxon>
        <taxon>Coelurosauria</taxon>
        <taxon>Aves</taxon>
        <taxon>Neognathae</taxon>
        <taxon>Neoaves</taxon>
        <taxon>Telluraves</taxon>
        <taxon>Australaves</taxon>
        <taxon>Passeriformes</taxon>
        <taxon>Corvoidea</taxon>
        <taxon>Pachycephalidae</taxon>
        <taxon>Falcunculus</taxon>
    </lineage>
</organism>
<feature type="non-terminal residue" evidence="3">
    <location>
        <position position="1"/>
    </location>
</feature>
<dbReference type="InterPro" id="IPR006619">
    <property type="entry name" value="PGRP_domain_met/bac"/>
</dbReference>
<dbReference type="EMBL" id="VZRV01001032">
    <property type="protein sequence ID" value="NWW16167.1"/>
    <property type="molecule type" value="Genomic_DNA"/>
</dbReference>
<comment type="similarity">
    <text evidence="1">Belongs to the N-acetylmuramoyl-L-alanine amidase 2 family.</text>
</comment>
<dbReference type="InterPro" id="IPR036505">
    <property type="entry name" value="Amidase/PGRP_sf"/>
</dbReference>
<sequence length="181" mass="20015">PCPQDLRGHVHCLIPAECPAIVPCCLWGACPYQGTLSLLQPPLGSVFLHHTLGPAWPCRTFSTCAHAMRDTQRFHQDTCGWDDIRYTPRRYLNEGQGWHWVGVHTKGYNTQGFGVGIIGNFTATLLDPGTLALVWDQLLPCTVCSGHVRPDFTVCSHCQVGLTNCPGNALFQEIQSWPGFQ</sequence>
<dbReference type="GO" id="GO:0008270">
    <property type="term" value="F:zinc ion binding"/>
    <property type="evidence" value="ECO:0007669"/>
    <property type="project" value="InterPro"/>
</dbReference>
<name>A0A7K6KU01_9CORV</name>
<keyword evidence="4" id="KW-1185">Reference proteome</keyword>
<comment type="caution">
    <text evidence="3">The sequence shown here is derived from an EMBL/GenBank/DDBJ whole genome shotgun (WGS) entry which is preliminary data.</text>
</comment>